<dbReference type="InterPro" id="IPR050410">
    <property type="entry name" value="CCR4/nocturin_mRNA_transcr"/>
</dbReference>
<accession>D3BAT8</accession>
<dbReference type="GO" id="GO:0004519">
    <property type="term" value="F:endonuclease activity"/>
    <property type="evidence" value="ECO:0007669"/>
    <property type="project" value="UniProtKB-KW"/>
</dbReference>
<dbReference type="SUPFAM" id="SSF56219">
    <property type="entry name" value="DNase I-like"/>
    <property type="match status" value="1"/>
</dbReference>
<feature type="domain" description="Endonuclease/exonuclease/phosphatase" evidence="1">
    <location>
        <begin position="208"/>
        <end position="501"/>
    </location>
</feature>
<keyword evidence="2" id="KW-0378">Hydrolase</keyword>
<dbReference type="GO" id="GO:0000175">
    <property type="term" value="F:3'-5'-RNA exonuclease activity"/>
    <property type="evidence" value="ECO:0007669"/>
    <property type="project" value="TreeGrafter"/>
</dbReference>
<evidence type="ECO:0000259" key="1">
    <source>
        <dbReference type="Pfam" id="PF03372"/>
    </source>
</evidence>
<comment type="caution">
    <text evidence="2">The sequence shown here is derived from an EMBL/GenBank/DDBJ whole genome shotgun (WGS) entry which is preliminary data.</text>
</comment>
<dbReference type="PANTHER" id="PTHR12121:SF34">
    <property type="entry name" value="PROTEIN ANGEL"/>
    <property type="match status" value="1"/>
</dbReference>
<dbReference type="Gene3D" id="3.60.10.10">
    <property type="entry name" value="Endonuclease/exonuclease/phosphatase"/>
    <property type="match status" value="1"/>
</dbReference>
<dbReference type="InParanoid" id="D3BAT8"/>
<dbReference type="STRING" id="670386.D3BAT8"/>
<dbReference type="Proteomes" id="UP000001396">
    <property type="component" value="Unassembled WGS sequence"/>
</dbReference>
<sequence>MSYNNDKKRMIIAMIVSLFPPVPVVNVPLRLAYRETVDPNKVDSAKTVLFSSFKNFIHYNCIEDLKIYIDDVEYVKESGVGLTADEHEQQQQHHSKTILSKISKFFKSDKSDEESEAAQIKSVYGVTDSNIIPLNEENALFIPRVEHANKQVTLKFTIKKKPFELKATVQHRHPRVWSDIKQLDLVSLENEKIEEEQTAMTNSSFRVMQFNILADCYTSPANYVGCPVYSLYRNYRQWVLPEYILEHSPDVVCLQEAEVRMERLTKKLVEAGYLHTPLCDLARYEEEQSITYFKTSRYQPIELQMVHYKNLKNLLTPAQLDPLLKSSITAKYLDLLSSSMHHNKFSLALLQDKQTSSSILFGSVHLHWGSPDFDINYIAQVIQLHIFMMVVGNLLDKHSLPRDTPLVICGDYNNGPTQKAYTLMDYGQYELNGYTLSHSFKMSSAYSHRPDGEPKYTIRTNHFTGSIDQIWMSEKLRVSKLLEIGDHYPRQLPSLTDPSDHIMMLADLYVSKHPRVTLTAADNNQS</sequence>
<proteinExistence type="predicted"/>
<name>D3BAT8_HETP5</name>
<evidence type="ECO:0000313" key="3">
    <source>
        <dbReference type="Proteomes" id="UP000001396"/>
    </source>
</evidence>
<reference evidence="2 3" key="1">
    <citation type="journal article" date="2011" name="Genome Res.">
        <title>Phylogeny-wide analysis of social amoeba genomes highlights ancient origins for complex intercellular communication.</title>
        <authorList>
            <person name="Heidel A.J."/>
            <person name="Lawal H.M."/>
            <person name="Felder M."/>
            <person name="Schilde C."/>
            <person name="Helps N.R."/>
            <person name="Tunggal B."/>
            <person name="Rivero F."/>
            <person name="John U."/>
            <person name="Schleicher M."/>
            <person name="Eichinger L."/>
            <person name="Platzer M."/>
            <person name="Noegel A.A."/>
            <person name="Schaap P."/>
            <person name="Gloeckner G."/>
        </authorList>
    </citation>
    <scope>NUCLEOTIDE SEQUENCE [LARGE SCALE GENOMIC DNA]</scope>
    <source>
        <strain evidence="3">ATCC 26659 / Pp 5 / PN500</strain>
    </source>
</reference>
<keyword evidence="3" id="KW-1185">Reference proteome</keyword>
<dbReference type="InterPro" id="IPR005135">
    <property type="entry name" value="Endo/exonuclease/phosphatase"/>
</dbReference>
<organism evidence="2 3">
    <name type="scientific">Heterostelium pallidum (strain ATCC 26659 / Pp 5 / PN500)</name>
    <name type="common">Cellular slime mold</name>
    <name type="synonym">Polysphondylium pallidum</name>
    <dbReference type="NCBI Taxonomy" id="670386"/>
    <lineage>
        <taxon>Eukaryota</taxon>
        <taxon>Amoebozoa</taxon>
        <taxon>Evosea</taxon>
        <taxon>Eumycetozoa</taxon>
        <taxon>Dictyostelia</taxon>
        <taxon>Acytosteliales</taxon>
        <taxon>Acytosteliaceae</taxon>
        <taxon>Heterostelium</taxon>
    </lineage>
</organism>
<evidence type="ECO:0000313" key="2">
    <source>
        <dbReference type="EMBL" id="EFA81675.1"/>
    </source>
</evidence>
<dbReference type="GeneID" id="31361153"/>
<dbReference type="FunCoup" id="D3BAT8">
    <property type="interactions" value="600"/>
</dbReference>
<protein>
    <submittedName>
        <fullName evidence="2">Endonuclease/exonuclease/phosphatase domain-containing protein</fullName>
    </submittedName>
</protein>
<dbReference type="Pfam" id="PF03372">
    <property type="entry name" value="Exo_endo_phos"/>
    <property type="match status" value="1"/>
</dbReference>
<keyword evidence="2" id="KW-0540">Nuclease</keyword>
<dbReference type="RefSeq" id="XP_020433792.1">
    <property type="nucleotide sequence ID" value="XM_020576543.1"/>
</dbReference>
<dbReference type="EMBL" id="ADBJ01000025">
    <property type="protein sequence ID" value="EFA81675.1"/>
    <property type="molecule type" value="Genomic_DNA"/>
</dbReference>
<dbReference type="AlphaFoldDB" id="D3BAT8"/>
<dbReference type="InterPro" id="IPR036691">
    <property type="entry name" value="Endo/exonu/phosph_ase_sf"/>
</dbReference>
<keyword evidence="2" id="KW-0269">Exonuclease</keyword>
<gene>
    <name evidence="2" type="ORF">PPL_05669</name>
</gene>
<dbReference type="PANTHER" id="PTHR12121">
    <property type="entry name" value="CARBON CATABOLITE REPRESSOR PROTEIN 4"/>
    <property type="match status" value="1"/>
</dbReference>
<keyword evidence="2" id="KW-0255">Endonuclease</keyword>